<keyword evidence="1" id="KW-1133">Transmembrane helix</keyword>
<reference evidence="2" key="1">
    <citation type="journal article" date="2013" name="Genetics">
        <title>The draft genome and transcriptome of Panagrellus redivivus are shaped by the harsh demands of a free-living lifestyle.</title>
        <authorList>
            <person name="Srinivasan J."/>
            <person name="Dillman A.R."/>
            <person name="Macchietto M.G."/>
            <person name="Heikkinen L."/>
            <person name="Lakso M."/>
            <person name="Fracchia K.M."/>
            <person name="Antoshechkin I."/>
            <person name="Mortazavi A."/>
            <person name="Wong G."/>
            <person name="Sternberg P.W."/>
        </authorList>
    </citation>
    <scope>NUCLEOTIDE SEQUENCE [LARGE SCALE GENOMIC DNA]</scope>
    <source>
        <strain evidence="2">MT8872</strain>
    </source>
</reference>
<evidence type="ECO:0000256" key="1">
    <source>
        <dbReference type="SAM" id="Phobius"/>
    </source>
</evidence>
<evidence type="ECO:0000313" key="2">
    <source>
        <dbReference type="Proteomes" id="UP000492821"/>
    </source>
</evidence>
<protein>
    <submittedName>
        <fullName evidence="3">DUF3796 domain-containing protein</fullName>
    </submittedName>
</protein>
<evidence type="ECO:0000313" key="3">
    <source>
        <dbReference type="WBParaSite" id="Pan_g10227.t1"/>
    </source>
</evidence>
<proteinExistence type="predicted"/>
<feature type="transmembrane region" description="Helical" evidence="1">
    <location>
        <begin position="88"/>
        <end position="107"/>
    </location>
</feature>
<name>A0A7E4ZPU5_PANRE</name>
<feature type="transmembrane region" description="Helical" evidence="1">
    <location>
        <begin position="41"/>
        <end position="60"/>
    </location>
</feature>
<sequence length="156" mass="17441">MDSPLEFFVTRPEDGKVLCVLLTIFDLVFIAFAPYDFGKYLVIIIVLVSAISSVATLLFTDGIKREIVKSYPMEAITNGTARWKHLQMILSLILFASNFFSLCLQIEFSRSHIYYLFTAVVTAIVAAAYFLEAIASPRITDNSPDEETIINGEEAV</sequence>
<feature type="transmembrane region" description="Helical" evidence="1">
    <location>
        <begin position="17"/>
        <end position="35"/>
    </location>
</feature>
<reference evidence="3" key="2">
    <citation type="submission" date="2020-10" db="UniProtKB">
        <authorList>
            <consortium name="WormBaseParasite"/>
        </authorList>
    </citation>
    <scope>IDENTIFICATION</scope>
</reference>
<accession>A0A7E4ZPU5</accession>
<organism evidence="2 3">
    <name type="scientific">Panagrellus redivivus</name>
    <name type="common">Microworm</name>
    <dbReference type="NCBI Taxonomy" id="6233"/>
    <lineage>
        <taxon>Eukaryota</taxon>
        <taxon>Metazoa</taxon>
        <taxon>Ecdysozoa</taxon>
        <taxon>Nematoda</taxon>
        <taxon>Chromadorea</taxon>
        <taxon>Rhabditida</taxon>
        <taxon>Tylenchina</taxon>
        <taxon>Panagrolaimomorpha</taxon>
        <taxon>Panagrolaimoidea</taxon>
        <taxon>Panagrolaimidae</taxon>
        <taxon>Panagrellus</taxon>
    </lineage>
</organism>
<keyword evidence="1" id="KW-0472">Membrane</keyword>
<keyword evidence="2" id="KW-1185">Reference proteome</keyword>
<keyword evidence="1" id="KW-0812">Transmembrane</keyword>
<dbReference type="Proteomes" id="UP000492821">
    <property type="component" value="Unassembled WGS sequence"/>
</dbReference>
<feature type="transmembrane region" description="Helical" evidence="1">
    <location>
        <begin position="113"/>
        <end position="131"/>
    </location>
</feature>
<dbReference type="WBParaSite" id="Pan_g10227.t1">
    <property type="protein sequence ID" value="Pan_g10227.t1"/>
    <property type="gene ID" value="Pan_g10227"/>
</dbReference>
<dbReference type="AlphaFoldDB" id="A0A7E4ZPU5"/>